<dbReference type="RefSeq" id="WP_126725199.1">
    <property type="nucleotide sequence ID" value="NZ_RYZH01000016.1"/>
</dbReference>
<accession>A0A432MKD9</accession>
<reference evidence="3 4" key="2">
    <citation type="submission" date="2019-01" db="EMBL/GenBank/DDBJ databases">
        <title>Tautonia sociabilis, a novel thermotolerant planctomycete of Isosphaeraceae family, isolated from a 4000 m deep subterranean habitat.</title>
        <authorList>
            <person name="Kovaleva O.L."/>
            <person name="Elcheninov A.G."/>
            <person name="Van Heerden E."/>
            <person name="Toshchakov S.V."/>
            <person name="Novikov A."/>
            <person name="Bonch-Osmolovskaya E.A."/>
            <person name="Kublanov I.V."/>
        </authorList>
    </citation>
    <scope>NUCLEOTIDE SEQUENCE [LARGE SCALE GENOMIC DNA]</scope>
    <source>
        <strain evidence="3 4">GM2012</strain>
    </source>
</reference>
<name>A0A432MKD9_9BACT</name>
<dbReference type="Pfam" id="PF12804">
    <property type="entry name" value="NTP_transf_3"/>
    <property type="match status" value="1"/>
</dbReference>
<keyword evidence="4" id="KW-1185">Reference proteome</keyword>
<dbReference type="Proteomes" id="UP000280296">
    <property type="component" value="Unassembled WGS sequence"/>
</dbReference>
<comment type="caution">
    <text evidence="3">The sequence shown here is derived from an EMBL/GenBank/DDBJ whole genome shotgun (WGS) entry which is preliminary data.</text>
</comment>
<dbReference type="OrthoDB" id="285216at2"/>
<dbReference type="SUPFAM" id="SSF53448">
    <property type="entry name" value="Nucleotide-diphospho-sugar transferases"/>
    <property type="match status" value="1"/>
</dbReference>
<proteinExistence type="predicted"/>
<protein>
    <submittedName>
        <fullName evidence="3">MobA-like protein</fullName>
    </submittedName>
</protein>
<dbReference type="InterPro" id="IPR025877">
    <property type="entry name" value="MobA-like_NTP_Trfase"/>
</dbReference>
<reference evidence="3 4" key="1">
    <citation type="submission" date="2018-12" db="EMBL/GenBank/DDBJ databases">
        <authorList>
            <person name="Toschakov S.V."/>
        </authorList>
    </citation>
    <scope>NUCLEOTIDE SEQUENCE [LARGE SCALE GENOMIC DNA]</scope>
    <source>
        <strain evidence="3 4">GM2012</strain>
    </source>
</reference>
<organism evidence="3 4">
    <name type="scientific">Tautonia sociabilis</name>
    <dbReference type="NCBI Taxonomy" id="2080755"/>
    <lineage>
        <taxon>Bacteria</taxon>
        <taxon>Pseudomonadati</taxon>
        <taxon>Planctomycetota</taxon>
        <taxon>Planctomycetia</taxon>
        <taxon>Isosphaerales</taxon>
        <taxon>Isosphaeraceae</taxon>
        <taxon>Tautonia</taxon>
    </lineage>
</organism>
<dbReference type="Gene3D" id="3.90.550.10">
    <property type="entry name" value="Spore Coat Polysaccharide Biosynthesis Protein SpsA, Chain A"/>
    <property type="match status" value="1"/>
</dbReference>
<evidence type="ECO:0000259" key="2">
    <source>
        <dbReference type="Pfam" id="PF12804"/>
    </source>
</evidence>
<dbReference type="PANTHER" id="PTHR43777:SF1">
    <property type="entry name" value="MOLYBDENUM COFACTOR CYTIDYLYLTRANSFERASE"/>
    <property type="match status" value="1"/>
</dbReference>
<dbReference type="AlphaFoldDB" id="A0A432MKD9"/>
<evidence type="ECO:0000256" key="1">
    <source>
        <dbReference type="SAM" id="MobiDB-lite"/>
    </source>
</evidence>
<dbReference type="InterPro" id="IPR029044">
    <property type="entry name" value="Nucleotide-diphossugar_trans"/>
</dbReference>
<dbReference type="EMBL" id="RYZH01000016">
    <property type="protein sequence ID" value="RUL87883.1"/>
    <property type="molecule type" value="Genomic_DNA"/>
</dbReference>
<feature type="domain" description="MobA-like NTP transferase" evidence="2">
    <location>
        <begin position="4"/>
        <end position="168"/>
    </location>
</feature>
<feature type="region of interest" description="Disordered" evidence="1">
    <location>
        <begin position="181"/>
        <end position="201"/>
    </location>
</feature>
<dbReference type="PANTHER" id="PTHR43777">
    <property type="entry name" value="MOLYBDENUM COFACTOR CYTIDYLYLTRANSFERASE"/>
    <property type="match status" value="1"/>
</dbReference>
<evidence type="ECO:0000313" key="3">
    <source>
        <dbReference type="EMBL" id="RUL87883.1"/>
    </source>
</evidence>
<gene>
    <name evidence="3" type="ORF">TsocGM_10140</name>
</gene>
<sequence length="201" mass="20804">MIAAIVPAAGRSERMGRPKLTLPVAGGGTVIDRVIAALRRGGVAAVVVVGPPLDAPGSAELFQQAADAGALAIPVPSPTEDMRSTVEVGLDFLDRSSLGARTVLIAPGDSVGLSAGLIASVVSRAKEEPESIVVPVFEGQRGHPLALPAEVARSIRELPPGVGINALRDRFADRVVLLDVPDPGTTADLDTPDDYRRWSPE</sequence>
<evidence type="ECO:0000313" key="4">
    <source>
        <dbReference type="Proteomes" id="UP000280296"/>
    </source>
</evidence>
<dbReference type="GO" id="GO:0016779">
    <property type="term" value="F:nucleotidyltransferase activity"/>
    <property type="evidence" value="ECO:0007669"/>
    <property type="project" value="UniProtKB-ARBA"/>
</dbReference>